<sequence>MEICFDLLSRYFEEGVELSTVNRIYELFTTPNLMRKAELLLTCNLGEFALSKAWTDLMARDQDISLLAYTALQVDARRPGTVPPELLASLSAKVSPENLNTKCIPRLEDAAIEYVEEVEELLDQPTDLAKLIAYQRVKELVASGNLNETTLRETGHAIEQDIQAFESMLAGTAPARKGGVAA</sequence>
<reference evidence="1" key="2">
    <citation type="journal article" date="2011" name="Microb. Ecol.">
        <title>Taxonomic and Functional Metagenomic Profiling of the Microbial Community in the Anoxic Sediment of a Sub-saline Shallow Lake (Laguna de Carrizo, Central Spain).</title>
        <authorList>
            <person name="Ferrer M."/>
            <person name="Guazzaroni M.E."/>
            <person name="Richter M."/>
            <person name="Garcia-Salamanca A."/>
            <person name="Yarza P."/>
            <person name="Suarez-Suarez A."/>
            <person name="Solano J."/>
            <person name="Alcaide M."/>
            <person name="van Dillewijn P."/>
            <person name="Molina-Henares M.A."/>
            <person name="Lopez-Cortes N."/>
            <person name="Al-Ramahi Y."/>
            <person name="Guerrero C."/>
            <person name="Acosta A."/>
            <person name="de Eugenio L.I."/>
            <person name="Martinez V."/>
            <person name="Marques S."/>
            <person name="Rojo F."/>
            <person name="Santero E."/>
            <person name="Genilloud O."/>
            <person name="Perez-Perez J."/>
            <person name="Rossello-Mora R."/>
            <person name="Ramos J.L."/>
        </authorList>
    </citation>
    <scope>NUCLEOTIDE SEQUENCE</scope>
</reference>
<reference evidence="1" key="1">
    <citation type="submission" date="2010-07" db="EMBL/GenBank/DDBJ databases">
        <authorList>
            <consortium name="CONSOLIDER consortium CSD2007-00005"/>
            <person name="Guazzaroni M.-E."/>
            <person name="Richter M."/>
            <person name="Garcia-Salamanca A."/>
            <person name="Yarza P."/>
            <person name="Ferrer M."/>
        </authorList>
    </citation>
    <scope>NUCLEOTIDE SEQUENCE</scope>
</reference>
<proteinExistence type="predicted"/>
<organism evidence="1">
    <name type="scientific">sediment metagenome</name>
    <dbReference type="NCBI Taxonomy" id="749907"/>
    <lineage>
        <taxon>unclassified sequences</taxon>
        <taxon>metagenomes</taxon>
        <taxon>ecological metagenomes</taxon>
    </lineage>
</organism>
<evidence type="ECO:0000313" key="1">
    <source>
        <dbReference type="EMBL" id="EFK96639.1"/>
    </source>
</evidence>
<dbReference type="EMBL" id="ADZX01000432">
    <property type="protein sequence ID" value="EFK96639.1"/>
    <property type="molecule type" value="Genomic_DNA"/>
</dbReference>
<gene>
    <name evidence="1" type="ORF">LDC_1332</name>
</gene>
<accession>D9PIH4</accession>
<protein>
    <submittedName>
        <fullName evidence="1">Uncharacterized protein</fullName>
    </submittedName>
</protein>
<name>D9PIH4_9ZZZZ</name>
<comment type="caution">
    <text evidence="1">The sequence shown here is derived from an EMBL/GenBank/DDBJ whole genome shotgun (WGS) entry which is preliminary data.</text>
</comment>
<dbReference type="AlphaFoldDB" id="D9PIH4"/>